<evidence type="ECO:0000256" key="1">
    <source>
        <dbReference type="SAM" id="MobiDB-lite"/>
    </source>
</evidence>
<comment type="caution">
    <text evidence="2">The sequence shown here is derived from an EMBL/GenBank/DDBJ whole genome shotgun (WGS) entry which is preliminary data.</text>
</comment>
<evidence type="ECO:0000313" key="3">
    <source>
        <dbReference type="Proteomes" id="UP000231019"/>
    </source>
</evidence>
<sequence>MNRVLQMIEQFGKPRTSRTGPLTMPAGQPCMLSFDFVEEQPEIESAELISENFSGSLGRTAECISSRSLIDPHCLEEVTSHKETRITSLHQAISHGSTSDEIDPARRRKPRKARPVAKVQASALLEASELISIPGKYRSREHLEPALVSAAGKQVSLDILRKLGERSSQDELLEKVKVACEKVQADALYGPSLRREVTLPQRHKIRIKIG</sequence>
<accession>A0A2M7GA36</accession>
<reference evidence="2 3" key="1">
    <citation type="submission" date="2017-09" db="EMBL/GenBank/DDBJ databases">
        <title>Depth-based differentiation of microbial function through sediment-hosted aquifers and enrichment of novel symbionts in the deep terrestrial subsurface.</title>
        <authorList>
            <person name="Probst A.J."/>
            <person name="Ladd B."/>
            <person name="Jarett J.K."/>
            <person name="Geller-Mcgrath D.E."/>
            <person name="Sieber C.M."/>
            <person name="Emerson J.B."/>
            <person name="Anantharaman K."/>
            <person name="Thomas B.C."/>
            <person name="Malmstrom R."/>
            <person name="Stieglmeier M."/>
            <person name="Klingl A."/>
            <person name="Woyke T."/>
            <person name="Ryan C.M."/>
            <person name="Banfield J.F."/>
        </authorList>
    </citation>
    <scope>NUCLEOTIDE SEQUENCE [LARGE SCALE GENOMIC DNA]</scope>
    <source>
        <strain evidence="2">CG17_big_fil_post_rev_8_21_14_2_50_48_46</strain>
    </source>
</reference>
<name>A0A2M7GA36_9BACT</name>
<feature type="region of interest" description="Disordered" evidence="1">
    <location>
        <begin position="93"/>
        <end position="112"/>
    </location>
</feature>
<dbReference type="Proteomes" id="UP000231019">
    <property type="component" value="Unassembled WGS sequence"/>
</dbReference>
<gene>
    <name evidence="2" type="ORF">COW36_02560</name>
</gene>
<dbReference type="EMBL" id="PFFQ01000006">
    <property type="protein sequence ID" value="PIW19010.1"/>
    <property type="molecule type" value="Genomic_DNA"/>
</dbReference>
<proteinExistence type="predicted"/>
<evidence type="ECO:0000313" key="2">
    <source>
        <dbReference type="EMBL" id="PIW19010.1"/>
    </source>
</evidence>
<organism evidence="2 3">
    <name type="scientific">bacterium (Candidatus Blackallbacteria) CG17_big_fil_post_rev_8_21_14_2_50_48_46</name>
    <dbReference type="NCBI Taxonomy" id="2014261"/>
    <lineage>
        <taxon>Bacteria</taxon>
        <taxon>Candidatus Blackallbacteria</taxon>
    </lineage>
</organism>
<dbReference type="AlphaFoldDB" id="A0A2M7GA36"/>
<protein>
    <submittedName>
        <fullName evidence="2">Uncharacterized protein</fullName>
    </submittedName>
</protein>